<evidence type="ECO:0000256" key="3">
    <source>
        <dbReference type="SAM" id="Phobius"/>
    </source>
</evidence>
<accession>A0ABU5DQX2</accession>
<keyword evidence="3" id="KW-0472">Membrane</keyword>
<dbReference type="PANTHER" id="PTHR30531:SF12">
    <property type="entry name" value="FLAGELLAR BIOSYNTHETIC PROTEIN FLHB"/>
    <property type="match status" value="1"/>
</dbReference>
<keyword evidence="3" id="KW-0812">Transmembrane</keyword>
<feature type="compositionally biased region" description="Basic and acidic residues" evidence="2">
    <location>
        <begin position="1"/>
        <end position="13"/>
    </location>
</feature>
<name>A0ABU5DQX2_9BURK</name>
<dbReference type="Pfam" id="PF01312">
    <property type="entry name" value="Bac_export_2"/>
    <property type="match status" value="1"/>
</dbReference>
<keyword evidence="4" id="KW-0969">Cilium</keyword>
<dbReference type="Proteomes" id="UP001285263">
    <property type="component" value="Unassembled WGS sequence"/>
</dbReference>
<dbReference type="PRINTS" id="PR00950">
    <property type="entry name" value="TYPE3IMSPROT"/>
</dbReference>
<comment type="caution">
    <text evidence="4">The sequence shown here is derived from an EMBL/GenBank/DDBJ whole genome shotgun (WGS) entry which is preliminary data.</text>
</comment>
<evidence type="ECO:0000313" key="5">
    <source>
        <dbReference type="Proteomes" id="UP001285263"/>
    </source>
</evidence>
<sequence length="373" mass="40796">MSTDAGDKTEKPSQQKLRKAREQGQVVRSRDLATAIGVLVSFKLLLALMPGYLEDFRTLFQLSYAPLGSEGALDNLGSALPLVAILLVVKMVAPLLIVPAAAVAGSLLPGGFVFNMGKWLPDFARLDPIANLGRLVSPKALSDLGVSLLKAGCLIAALIHVGHGMASDYAALQGMSLDRALLRGAELMSSGVMTMVAVFLLFALVDVPLQTFFFLQGQRMSKQEIKEEHKSMEGRPEVKQRVRQLQRALARRSVRQTVPDADVVVMNPEHYAVALKYDAKRAEAPFLVAKGVDEMAFYIREIAREHEVQVLTLPPLARAIYNTSQVQQQIPASLYQAVAQVLSYVMQVDAFRRGARRSEPELPVDLPVPVELT</sequence>
<gene>
    <name evidence="4" type="ORF">SNE35_23285</name>
</gene>
<dbReference type="InterPro" id="IPR029025">
    <property type="entry name" value="T3SS_substrate_exporter_C"/>
</dbReference>
<comment type="similarity">
    <text evidence="1">Belongs to the type III secretion exporter family.</text>
</comment>
<dbReference type="PANTHER" id="PTHR30531">
    <property type="entry name" value="FLAGELLAR BIOSYNTHETIC PROTEIN FLHB"/>
    <property type="match status" value="1"/>
</dbReference>
<dbReference type="Gene3D" id="6.10.250.2080">
    <property type="match status" value="1"/>
</dbReference>
<feature type="transmembrane region" description="Helical" evidence="3">
    <location>
        <begin position="192"/>
        <end position="215"/>
    </location>
</feature>
<keyword evidence="4" id="KW-0282">Flagellum</keyword>
<reference evidence="4 5" key="1">
    <citation type="submission" date="2023-11" db="EMBL/GenBank/DDBJ databases">
        <title>Paucibacter sp. nov., isolated from fresh soil in Korea.</title>
        <authorList>
            <person name="Le N.T.T."/>
        </authorList>
    </citation>
    <scope>NUCLEOTIDE SEQUENCE [LARGE SCALE GENOMIC DNA]</scope>
    <source>
        <strain evidence="4 5">R3-3</strain>
    </source>
</reference>
<keyword evidence="5" id="KW-1185">Reference proteome</keyword>
<feature type="region of interest" description="Disordered" evidence="2">
    <location>
        <begin position="1"/>
        <end position="22"/>
    </location>
</feature>
<dbReference type="SUPFAM" id="SSF160544">
    <property type="entry name" value="EscU C-terminal domain-like"/>
    <property type="match status" value="1"/>
</dbReference>
<dbReference type="Gene3D" id="3.40.1690.10">
    <property type="entry name" value="secretion proteins EscU"/>
    <property type="match status" value="1"/>
</dbReference>
<evidence type="ECO:0000313" key="4">
    <source>
        <dbReference type="EMBL" id="MDY0747447.1"/>
    </source>
</evidence>
<organism evidence="4 5">
    <name type="scientific">Roseateles agri</name>
    <dbReference type="NCBI Taxonomy" id="3098619"/>
    <lineage>
        <taxon>Bacteria</taxon>
        <taxon>Pseudomonadati</taxon>
        <taxon>Pseudomonadota</taxon>
        <taxon>Betaproteobacteria</taxon>
        <taxon>Burkholderiales</taxon>
        <taxon>Sphaerotilaceae</taxon>
        <taxon>Roseateles</taxon>
    </lineage>
</organism>
<feature type="transmembrane region" description="Helical" evidence="3">
    <location>
        <begin position="148"/>
        <end position="172"/>
    </location>
</feature>
<proteinExistence type="inferred from homology"/>
<keyword evidence="3" id="KW-1133">Transmembrane helix</keyword>
<protein>
    <submittedName>
        <fullName evidence="4">Flagellar type III secretion system protein FlhB</fullName>
    </submittedName>
</protein>
<evidence type="ECO:0000256" key="1">
    <source>
        <dbReference type="ARBA" id="ARBA00010690"/>
    </source>
</evidence>
<dbReference type="EMBL" id="JAXCLA010000008">
    <property type="protein sequence ID" value="MDY0747447.1"/>
    <property type="molecule type" value="Genomic_DNA"/>
</dbReference>
<dbReference type="InterPro" id="IPR006135">
    <property type="entry name" value="T3SS_substrate_exporter"/>
</dbReference>
<feature type="transmembrane region" description="Helical" evidence="3">
    <location>
        <begin position="32"/>
        <end position="53"/>
    </location>
</feature>
<dbReference type="RefSeq" id="WP_320425416.1">
    <property type="nucleotide sequence ID" value="NZ_JAXCLA010000008.1"/>
</dbReference>
<keyword evidence="4" id="KW-0966">Cell projection</keyword>
<feature type="transmembrane region" description="Helical" evidence="3">
    <location>
        <begin position="82"/>
        <end position="108"/>
    </location>
</feature>
<evidence type="ECO:0000256" key="2">
    <source>
        <dbReference type="SAM" id="MobiDB-lite"/>
    </source>
</evidence>